<dbReference type="PROSITE" id="PS50990">
    <property type="entry name" value="PEPTIDASE_C39"/>
    <property type="match status" value="1"/>
</dbReference>
<dbReference type="InterPro" id="IPR005074">
    <property type="entry name" value="Peptidase_C39"/>
</dbReference>
<dbReference type="InterPro" id="IPR010132">
    <property type="entry name" value="ATPase_T1SS_HlyB"/>
</dbReference>
<dbReference type="PROSITE" id="PS50929">
    <property type="entry name" value="ABC_TM1F"/>
    <property type="match status" value="1"/>
</dbReference>
<feature type="transmembrane region" description="Helical" evidence="10">
    <location>
        <begin position="190"/>
        <end position="211"/>
    </location>
</feature>
<dbReference type="InterPro" id="IPR017871">
    <property type="entry name" value="ABC_transporter-like_CS"/>
</dbReference>
<feature type="domain" description="ABC transmembrane type-1" evidence="12">
    <location>
        <begin position="160"/>
        <end position="439"/>
    </location>
</feature>
<evidence type="ECO:0000256" key="10">
    <source>
        <dbReference type="SAM" id="Phobius"/>
    </source>
</evidence>
<evidence type="ECO:0000259" key="12">
    <source>
        <dbReference type="PROSITE" id="PS50929"/>
    </source>
</evidence>
<dbReference type="EMBL" id="CP140153">
    <property type="protein sequence ID" value="WQH17239.1"/>
    <property type="molecule type" value="Genomic_DNA"/>
</dbReference>
<comment type="similarity">
    <text evidence="2">Belongs to the ABC transporter superfamily. Protein-1 exporter (TC 3.A.1.109) family.</text>
</comment>
<evidence type="ECO:0000256" key="3">
    <source>
        <dbReference type="ARBA" id="ARBA00022448"/>
    </source>
</evidence>
<feature type="domain" description="Peptidase C39" evidence="13">
    <location>
        <begin position="5"/>
        <end position="128"/>
    </location>
</feature>
<evidence type="ECO:0000256" key="4">
    <source>
        <dbReference type="ARBA" id="ARBA00022475"/>
    </source>
</evidence>
<evidence type="ECO:0000259" key="11">
    <source>
        <dbReference type="PROSITE" id="PS50893"/>
    </source>
</evidence>
<organism evidence="14 15">
    <name type="scientific">Guyparkeria halophila</name>
    <dbReference type="NCBI Taxonomy" id="47960"/>
    <lineage>
        <taxon>Bacteria</taxon>
        <taxon>Pseudomonadati</taxon>
        <taxon>Pseudomonadota</taxon>
        <taxon>Gammaproteobacteria</taxon>
        <taxon>Chromatiales</taxon>
        <taxon>Thioalkalibacteraceae</taxon>
        <taxon>Guyparkeria</taxon>
    </lineage>
</organism>
<dbReference type="CDD" id="cd18588">
    <property type="entry name" value="ABC_6TM_CyaB_HlyB_like"/>
    <property type="match status" value="1"/>
</dbReference>
<dbReference type="Pfam" id="PF03412">
    <property type="entry name" value="Peptidase_C39"/>
    <property type="match status" value="1"/>
</dbReference>
<evidence type="ECO:0000256" key="8">
    <source>
        <dbReference type="ARBA" id="ARBA00022989"/>
    </source>
</evidence>
<dbReference type="InterPro" id="IPR027417">
    <property type="entry name" value="P-loop_NTPase"/>
</dbReference>
<keyword evidence="15" id="KW-1185">Reference proteome</keyword>
<evidence type="ECO:0000313" key="14">
    <source>
        <dbReference type="EMBL" id="WQH17239.1"/>
    </source>
</evidence>
<feature type="domain" description="ABC transporter" evidence="11">
    <location>
        <begin position="472"/>
        <end position="707"/>
    </location>
</feature>
<keyword evidence="5 10" id="KW-0812">Transmembrane</keyword>
<feature type="transmembrane region" description="Helical" evidence="10">
    <location>
        <begin position="156"/>
        <end position="178"/>
    </location>
</feature>
<sequence>MKEERSEESGPAPDSGLLSLVLLARFHGVAADPDQLRHEFAVDGHSFGRDEILFGARRLGLKAKRVRTKTDRLDQTPLPAIAQDSEGRFFIVARVEGDQALIQDPGDRPKKCSLAELDERWNGMLILFTSRASLAAELGKFDFSWFVPALVKHRKLLGEVLIASFFIQLFALLTPLFFQVVMDKVLVHQGLTTLDVLAIGLLAVMVFEVLLSGLRSYVLAHTASRIDVELGARLFRHLISLPMGYFESRRVGDSVARVRELENIRQFLTGNALTLVLDLLFSVLFIAVMLFYSGWLTLIVLASLPLYVLISVLVTPALRARLSEKFNRGAENQAFLVESINGIDTLKSMAVEPQATKKWDEQLAGYVHAGLRTTKLSTVAQEMISLVGKLVTVGTLWLGARLVIEGQLSVGQLIAFNMLAARVAQPIMRLANLWTDFQQVGISMQRLGDILDSPSERSSTSRSSMPRLQGRIEFDQVHFRYRPDGPEVLRGVSLSIEPGEVIGVVGRSGSGKSTLAKLIGRMYVPERGRVLVDGTDLAVAEVSSLRRQIGVVQQENMLFNRSIRENIALANPGAPLDRVMAAARLAGAHEFILETPEGYDTMVGEHGASLSGGQRQRIAIARALINDPRILVFDEATSALDYESERAIQDNMRQIARGRTVIIIAHRLTAVRLADRIIALERGQIVESGTHQALANREDGFYAGLLRMQQG</sequence>
<proteinExistence type="inferred from homology"/>
<accession>A0ABZ0Z112</accession>
<name>A0ABZ0Z112_9GAMM</name>
<keyword evidence="6" id="KW-0547">Nucleotide-binding</keyword>
<dbReference type="PANTHER" id="PTHR24221:SF647">
    <property type="entry name" value="BLL6336 PROTEIN"/>
    <property type="match status" value="1"/>
</dbReference>
<reference evidence="14 15" key="1">
    <citation type="submission" date="2023-11" db="EMBL/GenBank/DDBJ databases">
        <title>MicrobeMod: A computational toolkit for identifying prokaryotic methylation and restriction-modification with nanopore sequencing.</title>
        <authorList>
            <person name="Crits-Christoph A."/>
            <person name="Kang S.C."/>
            <person name="Lee H."/>
            <person name="Ostrov N."/>
        </authorList>
    </citation>
    <scope>NUCLEOTIDE SEQUENCE [LARGE SCALE GENOMIC DNA]</scope>
    <source>
        <strain evidence="14 15">ATCC 49870</strain>
    </source>
</reference>
<keyword evidence="8 10" id="KW-1133">Transmembrane helix</keyword>
<dbReference type="CDD" id="cd02417">
    <property type="entry name" value="Peptidase_C39_likeA"/>
    <property type="match status" value="1"/>
</dbReference>
<dbReference type="SMART" id="SM00382">
    <property type="entry name" value="AAA"/>
    <property type="match status" value="1"/>
</dbReference>
<dbReference type="InterPro" id="IPR039421">
    <property type="entry name" value="Type_1_exporter"/>
</dbReference>
<gene>
    <name evidence="14" type="ORF">SR882_04880</name>
</gene>
<dbReference type="InterPro" id="IPR003439">
    <property type="entry name" value="ABC_transporter-like_ATP-bd"/>
</dbReference>
<dbReference type="NCBIfam" id="TIGR01846">
    <property type="entry name" value="type_I_sec_HlyB"/>
    <property type="match status" value="1"/>
</dbReference>
<dbReference type="InterPro" id="IPR039395">
    <property type="entry name" value="Peptidase_C39-like_A"/>
</dbReference>
<dbReference type="InterPro" id="IPR003593">
    <property type="entry name" value="AAA+_ATPase"/>
</dbReference>
<dbReference type="SUPFAM" id="SSF52540">
    <property type="entry name" value="P-loop containing nucleoside triphosphate hydrolases"/>
    <property type="match status" value="1"/>
</dbReference>
<comment type="subcellular location">
    <subcellularLocation>
        <location evidence="1">Cell membrane</location>
        <topology evidence="1">Multi-pass membrane protein</topology>
    </subcellularLocation>
</comment>
<evidence type="ECO:0000256" key="1">
    <source>
        <dbReference type="ARBA" id="ARBA00004651"/>
    </source>
</evidence>
<dbReference type="PANTHER" id="PTHR24221">
    <property type="entry name" value="ATP-BINDING CASSETTE SUB-FAMILY B"/>
    <property type="match status" value="1"/>
</dbReference>
<evidence type="ECO:0000256" key="2">
    <source>
        <dbReference type="ARBA" id="ARBA00006025"/>
    </source>
</evidence>
<dbReference type="PROSITE" id="PS00211">
    <property type="entry name" value="ABC_TRANSPORTER_1"/>
    <property type="match status" value="1"/>
</dbReference>
<evidence type="ECO:0000256" key="7">
    <source>
        <dbReference type="ARBA" id="ARBA00022840"/>
    </source>
</evidence>
<keyword evidence="7" id="KW-0067">ATP-binding</keyword>
<protein>
    <submittedName>
        <fullName evidence="14">Type I secretion system permease/ATPase</fullName>
    </submittedName>
</protein>
<dbReference type="Pfam" id="PF00664">
    <property type="entry name" value="ABC_membrane"/>
    <property type="match status" value="1"/>
</dbReference>
<keyword evidence="3" id="KW-0813">Transport</keyword>
<feature type="transmembrane region" description="Helical" evidence="10">
    <location>
        <begin position="267"/>
        <end position="292"/>
    </location>
</feature>
<dbReference type="Proteomes" id="UP001327459">
    <property type="component" value="Chromosome"/>
</dbReference>
<evidence type="ECO:0000259" key="13">
    <source>
        <dbReference type="PROSITE" id="PS50990"/>
    </source>
</evidence>
<keyword evidence="4" id="KW-1003">Cell membrane</keyword>
<evidence type="ECO:0000256" key="5">
    <source>
        <dbReference type="ARBA" id="ARBA00022692"/>
    </source>
</evidence>
<keyword evidence="9 10" id="KW-0472">Membrane</keyword>
<dbReference type="Gene3D" id="3.40.50.300">
    <property type="entry name" value="P-loop containing nucleotide triphosphate hydrolases"/>
    <property type="match status" value="1"/>
</dbReference>
<dbReference type="InterPro" id="IPR036640">
    <property type="entry name" value="ABC1_TM_sf"/>
</dbReference>
<dbReference type="SUPFAM" id="SSF90123">
    <property type="entry name" value="ABC transporter transmembrane region"/>
    <property type="match status" value="1"/>
</dbReference>
<evidence type="ECO:0000313" key="15">
    <source>
        <dbReference type="Proteomes" id="UP001327459"/>
    </source>
</evidence>
<evidence type="ECO:0000256" key="9">
    <source>
        <dbReference type="ARBA" id="ARBA00023136"/>
    </source>
</evidence>
<dbReference type="PROSITE" id="PS50893">
    <property type="entry name" value="ABC_TRANSPORTER_2"/>
    <property type="match status" value="1"/>
</dbReference>
<evidence type="ECO:0000256" key="6">
    <source>
        <dbReference type="ARBA" id="ARBA00022741"/>
    </source>
</evidence>
<dbReference type="Pfam" id="PF00005">
    <property type="entry name" value="ABC_tran"/>
    <property type="match status" value="1"/>
</dbReference>
<dbReference type="RefSeq" id="WP_322522211.1">
    <property type="nucleotide sequence ID" value="NZ_CP140153.1"/>
</dbReference>
<feature type="transmembrane region" description="Helical" evidence="10">
    <location>
        <begin position="298"/>
        <end position="318"/>
    </location>
</feature>
<dbReference type="Gene3D" id="3.90.70.10">
    <property type="entry name" value="Cysteine proteinases"/>
    <property type="match status" value="1"/>
</dbReference>
<dbReference type="InterPro" id="IPR011527">
    <property type="entry name" value="ABC1_TM_dom"/>
</dbReference>
<dbReference type="Gene3D" id="1.20.1560.10">
    <property type="entry name" value="ABC transporter type 1, transmembrane domain"/>
    <property type="match status" value="1"/>
</dbReference>